<name>K7M4U2_SOYBN</name>
<dbReference type="Proteomes" id="UP000008827">
    <property type="component" value="Chromosome 14"/>
</dbReference>
<feature type="transmembrane region" description="Helical" evidence="1">
    <location>
        <begin position="31"/>
        <end position="51"/>
    </location>
</feature>
<keyword evidence="1" id="KW-0472">Membrane</keyword>
<dbReference type="HOGENOM" id="CLU_2626836_0_0_1"/>
<reference evidence="2" key="3">
    <citation type="submission" date="2018-07" db="EMBL/GenBank/DDBJ databases">
        <title>WGS assembly of Glycine max.</title>
        <authorList>
            <person name="Schmutz J."/>
            <person name="Cannon S."/>
            <person name="Schlueter J."/>
            <person name="Ma J."/>
            <person name="Mitros T."/>
            <person name="Nelson W."/>
            <person name="Hyten D."/>
            <person name="Song Q."/>
            <person name="Thelen J."/>
            <person name="Cheng J."/>
            <person name="Xu D."/>
            <person name="Hellsten U."/>
            <person name="May G."/>
            <person name="Yu Y."/>
            <person name="Sakurai T."/>
            <person name="Umezawa T."/>
            <person name="Bhattacharyya M."/>
            <person name="Sandhu D."/>
            <person name="Valliyodan B."/>
            <person name="Lindquist E."/>
            <person name="Peto M."/>
            <person name="Grant D."/>
            <person name="Shu S."/>
            <person name="Goodstein D."/>
            <person name="Barry K."/>
            <person name="Futrell-Griggs M."/>
            <person name="Abernathy B."/>
            <person name="Du J."/>
            <person name="Tian Z."/>
            <person name="Zhu L."/>
            <person name="Gill N."/>
            <person name="Joshi T."/>
            <person name="Libault M."/>
            <person name="Sethuraman A."/>
            <person name="Zhang X."/>
            <person name="Shinozaki K."/>
            <person name="Nguyen H."/>
            <person name="Wing R."/>
            <person name="Cregan P."/>
            <person name="Specht J."/>
            <person name="Grimwood J."/>
            <person name="Rokhsar D."/>
            <person name="Stacey G."/>
            <person name="Shoemaker R."/>
            <person name="Jackson S."/>
        </authorList>
    </citation>
    <scope>NUCLEOTIDE SEQUENCE</scope>
    <source>
        <tissue evidence="2">Callus</tissue>
    </source>
</reference>
<evidence type="ECO:0000313" key="2">
    <source>
        <dbReference type="EMBL" id="KRH14659.1"/>
    </source>
</evidence>
<dbReference type="EMBL" id="CM000847">
    <property type="protein sequence ID" value="KRH14659.1"/>
    <property type="molecule type" value="Genomic_DNA"/>
</dbReference>
<gene>
    <name evidence="2" type="ORF">GLYMA_14G040100</name>
</gene>
<keyword evidence="4" id="KW-1185">Reference proteome</keyword>
<reference evidence="3" key="2">
    <citation type="submission" date="2018-02" db="UniProtKB">
        <authorList>
            <consortium name="EnsemblPlants"/>
        </authorList>
    </citation>
    <scope>IDENTIFICATION</scope>
    <source>
        <strain evidence="3">Williams 82</strain>
    </source>
</reference>
<accession>K7M4U2</accession>
<dbReference type="InParanoid" id="K7M4U2"/>
<dbReference type="AlphaFoldDB" id="K7M4U2"/>
<dbReference type="Gramene" id="KRH14659">
    <property type="protein sequence ID" value="KRH14659"/>
    <property type="gene ID" value="GLYMA_14G040100"/>
</dbReference>
<protein>
    <submittedName>
        <fullName evidence="2 3">Uncharacterized protein</fullName>
    </submittedName>
</protein>
<sequence>MSIFFSYESQGVVYITCCLVQLVRYLKFEDLICLCFVFSLSAPLWVIYWLPQLLFSSSFQNFCKVSFFYSVFSFFFSK</sequence>
<organism evidence="3">
    <name type="scientific">Glycine max</name>
    <name type="common">Soybean</name>
    <name type="synonym">Glycine hispida</name>
    <dbReference type="NCBI Taxonomy" id="3847"/>
    <lineage>
        <taxon>Eukaryota</taxon>
        <taxon>Viridiplantae</taxon>
        <taxon>Streptophyta</taxon>
        <taxon>Embryophyta</taxon>
        <taxon>Tracheophyta</taxon>
        <taxon>Spermatophyta</taxon>
        <taxon>Magnoliopsida</taxon>
        <taxon>eudicotyledons</taxon>
        <taxon>Gunneridae</taxon>
        <taxon>Pentapetalae</taxon>
        <taxon>rosids</taxon>
        <taxon>fabids</taxon>
        <taxon>Fabales</taxon>
        <taxon>Fabaceae</taxon>
        <taxon>Papilionoideae</taxon>
        <taxon>50 kb inversion clade</taxon>
        <taxon>NPAAA clade</taxon>
        <taxon>indigoferoid/millettioid clade</taxon>
        <taxon>Phaseoleae</taxon>
        <taxon>Glycine</taxon>
        <taxon>Glycine subgen. Soja</taxon>
    </lineage>
</organism>
<reference evidence="2 3" key="1">
    <citation type="journal article" date="2010" name="Nature">
        <title>Genome sequence of the palaeopolyploid soybean.</title>
        <authorList>
            <person name="Schmutz J."/>
            <person name="Cannon S.B."/>
            <person name="Schlueter J."/>
            <person name="Ma J."/>
            <person name="Mitros T."/>
            <person name="Nelson W."/>
            <person name="Hyten D.L."/>
            <person name="Song Q."/>
            <person name="Thelen J.J."/>
            <person name="Cheng J."/>
            <person name="Xu D."/>
            <person name="Hellsten U."/>
            <person name="May G.D."/>
            <person name="Yu Y."/>
            <person name="Sakurai T."/>
            <person name="Umezawa T."/>
            <person name="Bhattacharyya M.K."/>
            <person name="Sandhu D."/>
            <person name="Valliyodan B."/>
            <person name="Lindquist E."/>
            <person name="Peto M."/>
            <person name="Grant D."/>
            <person name="Shu S."/>
            <person name="Goodstein D."/>
            <person name="Barry K."/>
            <person name="Futrell-Griggs M."/>
            <person name="Abernathy B."/>
            <person name="Du J."/>
            <person name="Tian Z."/>
            <person name="Zhu L."/>
            <person name="Gill N."/>
            <person name="Joshi T."/>
            <person name="Libault M."/>
            <person name="Sethuraman A."/>
            <person name="Zhang X.-C."/>
            <person name="Shinozaki K."/>
            <person name="Nguyen H.T."/>
            <person name="Wing R.A."/>
            <person name="Cregan P."/>
            <person name="Specht J."/>
            <person name="Grimwood J."/>
            <person name="Rokhsar D."/>
            <person name="Stacey G."/>
            <person name="Shoemaker R.C."/>
            <person name="Jackson S.A."/>
        </authorList>
    </citation>
    <scope>NUCLEOTIDE SEQUENCE [LARGE SCALE GENOMIC DNA]</scope>
    <source>
        <strain evidence="3">cv. Williams 82</strain>
        <tissue evidence="2">Callus</tissue>
    </source>
</reference>
<evidence type="ECO:0000313" key="3">
    <source>
        <dbReference type="EnsemblPlants" id="KRH14659"/>
    </source>
</evidence>
<evidence type="ECO:0000256" key="1">
    <source>
        <dbReference type="SAM" id="Phobius"/>
    </source>
</evidence>
<keyword evidence="1" id="KW-0812">Transmembrane</keyword>
<proteinExistence type="predicted"/>
<dbReference type="EnsemblPlants" id="KRH14659">
    <property type="protein sequence ID" value="KRH14659"/>
    <property type="gene ID" value="GLYMA_14G040100"/>
</dbReference>
<keyword evidence="1" id="KW-1133">Transmembrane helix</keyword>
<dbReference type="PaxDb" id="3847-GLYMA14G04426.1"/>
<evidence type="ECO:0000313" key="4">
    <source>
        <dbReference type="Proteomes" id="UP000008827"/>
    </source>
</evidence>